<evidence type="ECO:0000256" key="7">
    <source>
        <dbReference type="SAM" id="Phobius"/>
    </source>
</evidence>
<feature type="transmembrane region" description="Helical" evidence="7">
    <location>
        <begin position="63"/>
        <end position="82"/>
    </location>
</feature>
<evidence type="ECO:0000256" key="3">
    <source>
        <dbReference type="ARBA" id="ARBA00022475"/>
    </source>
</evidence>
<evidence type="ECO:0000256" key="5">
    <source>
        <dbReference type="ARBA" id="ARBA00022989"/>
    </source>
</evidence>
<dbReference type="AlphaFoldDB" id="A0A840NMZ3"/>
<keyword evidence="3" id="KW-1003">Cell membrane</keyword>
<organism evidence="8 9">
    <name type="scientific">Saccharopolyspora gloriosae</name>
    <dbReference type="NCBI Taxonomy" id="455344"/>
    <lineage>
        <taxon>Bacteria</taxon>
        <taxon>Bacillati</taxon>
        <taxon>Actinomycetota</taxon>
        <taxon>Actinomycetes</taxon>
        <taxon>Pseudonocardiales</taxon>
        <taxon>Pseudonocardiaceae</taxon>
        <taxon>Saccharopolyspora</taxon>
    </lineage>
</organism>
<comment type="similarity">
    <text evidence="2">Belongs to the UPF0410 family.</text>
</comment>
<reference evidence="8 9" key="1">
    <citation type="submission" date="2020-08" db="EMBL/GenBank/DDBJ databases">
        <title>Sequencing the genomes of 1000 actinobacteria strains.</title>
        <authorList>
            <person name="Klenk H.-P."/>
        </authorList>
    </citation>
    <scope>NUCLEOTIDE SEQUENCE [LARGE SCALE GENOMIC DNA]</scope>
    <source>
        <strain evidence="8 9">DSM 45582</strain>
    </source>
</reference>
<dbReference type="InterPro" id="IPR007341">
    <property type="entry name" value="Transgly_assoc"/>
</dbReference>
<feature type="transmembrane region" description="Helical" evidence="7">
    <location>
        <begin position="6"/>
        <end position="21"/>
    </location>
</feature>
<evidence type="ECO:0000256" key="6">
    <source>
        <dbReference type="ARBA" id="ARBA00023136"/>
    </source>
</evidence>
<accession>A0A840NMZ3</accession>
<name>A0A840NMZ3_9PSEU</name>
<gene>
    <name evidence="8" type="ORF">BJ969_004463</name>
</gene>
<dbReference type="RefSeq" id="WP_184481677.1">
    <property type="nucleotide sequence ID" value="NZ_JACHIV010000001.1"/>
</dbReference>
<dbReference type="GO" id="GO:0005886">
    <property type="term" value="C:plasma membrane"/>
    <property type="evidence" value="ECO:0007669"/>
    <property type="project" value="UniProtKB-SubCell"/>
</dbReference>
<protein>
    <submittedName>
        <fullName evidence="8">Putative membrane protein YeaQ/YmgE (Transglycosylase-associated protein family)</fullName>
    </submittedName>
</protein>
<evidence type="ECO:0000256" key="4">
    <source>
        <dbReference type="ARBA" id="ARBA00022692"/>
    </source>
</evidence>
<keyword evidence="9" id="KW-1185">Reference proteome</keyword>
<dbReference type="EMBL" id="JACHIV010000001">
    <property type="protein sequence ID" value="MBB5071375.1"/>
    <property type="molecule type" value="Genomic_DNA"/>
</dbReference>
<feature type="transmembrane region" description="Helical" evidence="7">
    <location>
        <begin position="28"/>
        <end position="51"/>
    </location>
</feature>
<evidence type="ECO:0000256" key="2">
    <source>
        <dbReference type="ARBA" id="ARBA00011006"/>
    </source>
</evidence>
<dbReference type="PANTHER" id="PTHR33884:SF3">
    <property type="entry name" value="UPF0410 PROTEIN YMGE"/>
    <property type="match status" value="1"/>
</dbReference>
<dbReference type="Proteomes" id="UP000580474">
    <property type="component" value="Unassembled WGS sequence"/>
</dbReference>
<comment type="subcellular location">
    <subcellularLocation>
        <location evidence="1">Cell membrane</location>
        <topology evidence="1">Multi-pass membrane protein</topology>
    </subcellularLocation>
</comment>
<sequence>MGIIGWIVLGLIVGAIAKLIMPGKDPGGILVTLLLGVVGAFVGGLIGNWVFHVGLGSFWSWRTWLLAIVGAIIVLGIYRLIVGRTSKAAKGG</sequence>
<keyword evidence="5 7" id="KW-1133">Transmembrane helix</keyword>
<dbReference type="Pfam" id="PF04226">
    <property type="entry name" value="Transgly_assoc"/>
    <property type="match status" value="1"/>
</dbReference>
<evidence type="ECO:0000313" key="8">
    <source>
        <dbReference type="EMBL" id="MBB5071375.1"/>
    </source>
</evidence>
<keyword evidence="4 7" id="KW-0812">Transmembrane</keyword>
<keyword evidence="6 7" id="KW-0472">Membrane</keyword>
<evidence type="ECO:0000313" key="9">
    <source>
        <dbReference type="Proteomes" id="UP000580474"/>
    </source>
</evidence>
<proteinExistence type="inferred from homology"/>
<comment type="caution">
    <text evidence="8">The sequence shown here is derived from an EMBL/GenBank/DDBJ whole genome shotgun (WGS) entry which is preliminary data.</text>
</comment>
<dbReference type="PANTHER" id="PTHR33884">
    <property type="entry name" value="UPF0410 PROTEIN YMGE"/>
    <property type="match status" value="1"/>
</dbReference>
<evidence type="ECO:0000256" key="1">
    <source>
        <dbReference type="ARBA" id="ARBA00004651"/>
    </source>
</evidence>